<gene>
    <name evidence="1" type="ORF">CT19425_110263</name>
</gene>
<organism evidence="1 2">
    <name type="scientific">Cupriavidus taiwanensis</name>
    <dbReference type="NCBI Taxonomy" id="164546"/>
    <lineage>
        <taxon>Bacteria</taxon>
        <taxon>Pseudomonadati</taxon>
        <taxon>Pseudomonadota</taxon>
        <taxon>Betaproteobacteria</taxon>
        <taxon>Burkholderiales</taxon>
        <taxon>Burkholderiaceae</taxon>
        <taxon>Cupriavidus</taxon>
    </lineage>
</organism>
<reference evidence="1 2" key="1">
    <citation type="submission" date="2018-01" db="EMBL/GenBank/DDBJ databases">
        <authorList>
            <person name="Gaut B.S."/>
            <person name="Morton B.R."/>
            <person name="Clegg M.T."/>
            <person name="Duvall M.R."/>
        </authorList>
    </citation>
    <scope>NUCLEOTIDE SEQUENCE [LARGE SCALE GENOMIC DNA]</scope>
    <source>
        <strain evidence="1">Cupriavidus taiwanensis LMG 19425</strain>
    </source>
</reference>
<sequence>MNAFRERARRLWSHMDGPLGILLVLIAVFALGWSLRAWQDSEEINRTDARVHSVQASMSQLCTERVTDLTKAYDLRQHAVDSLLREQTDRITEQSARITEQSERIRELTHELTLVGKRTSEIQKKQQTAVATPAAAKAVAKEAAKQTVEQTNEQARALINRAIKRSAPLSPPSK</sequence>
<evidence type="ECO:0000313" key="2">
    <source>
        <dbReference type="Proteomes" id="UP000255505"/>
    </source>
</evidence>
<dbReference type="RefSeq" id="WP_115663203.1">
    <property type="nucleotide sequence ID" value="NZ_LT991976.1"/>
</dbReference>
<accession>A0A375IG15</accession>
<dbReference type="AlphaFoldDB" id="A0A375IG15"/>
<dbReference type="Proteomes" id="UP000255505">
    <property type="component" value="Chromosome I"/>
</dbReference>
<dbReference type="EMBL" id="LT991976">
    <property type="protein sequence ID" value="SPK73726.1"/>
    <property type="molecule type" value="Genomic_DNA"/>
</dbReference>
<name>A0A375IG15_9BURK</name>
<proteinExistence type="predicted"/>
<evidence type="ECO:0000313" key="1">
    <source>
        <dbReference type="EMBL" id="SPK73726.1"/>
    </source>
</evidence>
<protein>
    <submittedName>
        <fullName evidence="1">Uncharacterized protein</fullName>
    </submittedName>
</protein>